<protein>
    <submittedName>
        <fullName evidence="2">Uncharacterized protein</fullName>
    </submittedName>
</protein>
<comment type="caution">
    <text evidence="2">The sequence shown here is derived from an EMBL/GenBank/DDBJ whole genome shotgun (WGS) entry which is preliminary data.</text>
</comment>
<reference evidence="2 3" key="1">
    <citation type="journal article" date="2016" name="Nat. Commun.">
        <title>Thousands of microbial genomes shed light on interconnected biogeochemical processes in an aquifer system.</title>
        <authorList>
            <person name="Anantharaman K."/>
            <person name="Brown C.T."/>
            <person name="Hug L.A."/>
            <person name="Sharon I."/>
            <person name="Castelle C.J."/>
            <person name="Probst A.J."/>
            <person name="Thomas B.C."/>
            <person name="Singh A."/>
            <person name="Wilkins M.J."/>
            <person name="Karaoz U."/>
            <person name="Brodie E.L."/>
            <person name="Williams K.H."/>
            <person name="Hubbard S.S."/>
            <person name="Banfield J.F."/>
        </authorList>
    </citation>
    <scope>NUCLEOTIDE SEQUENCE [LARGE SCALE GENOMIC DNA]</scope>
</reference>
<gene>
    <name evidence="2" type="ORF">A2649_01335</name>
</gene>
<dbReference type="STRING" id="1802661.A2649_01335"/>
<keyword evidence="1" id="KW-1133">Transmembrane helix</keyword>
<dbReference type="AlphaFoldDB" id="A0A1F8EF71"/>
<dbReference type="Proteomes" id="UP000176893">
    <property type="component" value="Unassembled WGS sequence"/>
</dbReference>
<evidence type="ECO:0000313" key="2">
    <source>
        <dbReference type="EMBL" id="OGM98989.1"/>
    </source>
</evidence>
<dbReference type="EMBL" id="MGJB01000006">
    <property type="protein sequence ID" value="OGM98989.1"/>
    <property type="molecule type" value="Genomic_DNA"/>
</dbReference>
<accession>A0A1F8EF71</accession>
<name>A0A1F8EF71_9BACT</name>
<proteinExistence type="predicted"/>
<keyword evidence="1" id="KW-0472">Membrane</keyword>
<sequence length="188" mass="22125">MNKLWINLKSWYGVLFLVLLAGGVLWFVLNGMPYVNNLRANWEAKRLQAQWEKPYREDKYGGKTPEETYDMFLDALRKGDTTLASKYFVVGKQDNWLKTFQEYQSQNLLVNLIGELEQNRKFWTPQNRNDEEVRYTYSYTRETPSTTELPVSGGKTQKITLPAGRFNAETIFSKNTMTNIWIWKISQL</sequence>
<feature type="transmembrane region" description="Helical" evidence="1">
    <location>
        <begin position="12"/>
        <end position="29"/>
    </location>
</feature>
<evidence type="ECO:0000256" key="1">
    <source>
        <dbReference type="SAM" id="Phobius"/>
    </source>
</evidence>
<keyword evidence="1" id="KW-0812">Transmembrane</keyword>
<organism evidence="2 3">
    <name type="scientific">Candidatus Yanofskybacteria bacterium RIFCSPHIGHO2_01_FULL_41_26</name>
    <dbReference type="NCBI Taxonomy" id="1802661"/>
    <lineage>
        <taxon>Bacteria</taxon>
        <taxon>Candidatus Yanofskyibacteriota</taxon>
    </lineage>
</organism>
<evidence type="ECO:0000313" key="3">
    <source>
        <dbReference type="Proteomes" id="UP000176893"/>
    </source>
</evidence>